<feature type="transmembrane region" description="Helical" evidence="1">
    <location>
        <begin position="51"/>
        <end position="70"/>
    </location>
</feature>
<keyword evidence="1" id="KW-1133">Transmembrane helix</keyword>
<keyword evidence="1" id="KW-0812">Transmembrane</keyword>
<feature type="transmembrane region" description="Helical" evidence="1">
    <location>
        <begin position="6"/>
        <end position="30"/>
    </location>
</feature>
<accession>A0A7W2EJ64</accession>
<evidence type="ECO:0000313" key="3">
    <source>
        <dbReference type="Proteomes" id="UP000566711"/>
    </source>
</evidence>
<reference evidence="2 3" key="1">
    <citation type="submission" date="2020-07" db="EMBL/GenBank/DDBJ databases">
        <title>Novel species isolated from subtropical streams in China.</title>
        <authorList>
            <person name="Lu H."/>
        </authorList>
    </citation>
    <scope>NUCLEOTIDE SEQUENCE [LARGE SCALE GENOMIC DNA]</scope>
    <source>
        <strain evidence="2 3">FT3S</strain>
    </source>
</reference>
<feature type="transmembrane region" description="Helical" evidence="1">
    <location>
        <begin position="130"/>
        <end position="152"/>
    </location>
</feature>
<keyword evidence="1" id="KW-0472">Membrane</keyword>
<dbReference type="AlphaFoldDB" id="A0A7W2EJ64"/>
<evidence type="ECO:0000313" key="2">
    <source>
        <dbReference type="EMBL" id="MBA5606915.1"/>
    </source>
</evidence>
<comment type="caution">
    <text evidence="2">The sequence shown here is derived from an EMBL/GenBank/DDBJ whole genome shotgun (WGS) entry which is preliminary data.</text>
</comment>
<sequence length="157" mass="16582">MELLKFLAWLLLNIGVPLLAPIALLPLLFASKLHQGNVGRLIHRSLQEGQLFWTVIALCAAACYEAAGHVACGEDPDTSKVIISIAVGWHVLIIVGSSVLVLLGAIDAVAETADRAAQAAVEAEGGMSRVMIVSIWMSVLVAISFSATHLWAERGGC</sequence>
<keyword evidence="3" id="KW-1185">Reference proteome</keyword>
<name>A0A7W2EJ64_9BURK</name>
<organism evidence="2 3">
    <name type="scientific">Rugamonas fusca</name>
    <dbReference type="NCBI Taxonomy" id="2758568"/>
    <lineage>
        <taxon>Bacteria</taxon>
        <taxon>Pseudomonadati</taxon>
        <taxon>Pseudomonadota</taxon>
        <taxon>Betaproteobacteria</taxon>
        <taxon>Burkholderiales</taxon>
        <taxon>Oxalobacteraceae</taxon>
        <taxon>Telluria group</taxon>
        <taxon>Rugamonas</taxon>
    </lineage>
</organism>
<protein>
    <submittedName>
        <fullName evidence="2">Uncharacterized protein</fullName>
    </submittedName>
</protein>
<evidence type="ECO:0000256" key="1">
    <source>
        <dbReference type="SAM" id="Phobius"/>
    </source>
</evidence>
<gene>
    <name evidence="2" type="ORF">H3H36_16280</name>
</gene>
<dbReference type="EMBL" id="JACEZS010000013">
    <property type="protein sequence ID" value="MBA5606915.1"/>
    <property type="molecule type" value="Genomic_DNA"/>
</dbReference>
<dbReference type="Proteomes" id="UP000566711">
    <property type="component" value="Unassembled WGS sequence"/>
</dbReference>
<proteinExistence type="predicted"/>
<feature type="transmembrane region" description="Helical" evidence="1">
    <location>
        <begin position="82"/>
        <end position="109"/>
    </location>
</feature>
<dbReference type="RefSeq" id="WP_182219138.1">
    <property type="nucleotide sequence ID" value="NZ_JACEZS010000013.1"/>
</dbReference>